<sequence>MNKTTRTAVVVGALVAVGGVAVAAAIGIGGKDPSKAANTGLPPATTQVTKATLTQTQQVAGTLGYGAPTTVTAGGPGRITWLPDLGARVNRGQSVYKSDNRPVVLFYGNLPPYRVLEPGNTGPDVKLVEENLVALGYTGITVDAQYSSATATAVRKWQKDNGLVQTGAFDPASVVLAPSAIRVASLPAHLGDPANGPVLTYTGTTRIVTVALDVGLQGLVKPGVAATITLPDAQIVKGGVETVGSVATAGDPGKAATIAVTITVGDQSKLGMLDQAPVTVSLVSASVQDALTVPVAALLVLPGGNYGVEVVTDGTSRNVPVELGMFGNGRVQITGEGIAAGMLVGIPS</sequence>
<dbReference type="InterPro" id="IPR036366">
    <property type="entry name" value="PGBDSf"/>
</dbReference>
<keyword evidence="3" id="KW-1185">Reference proteome</keyword>
<dbReference type="Proteomes" id="UP001595912">
    <property type="component" value="Unassembled WGS sequence"/>
</dbReference>
<reference evidence="3" key="1">
    <citation type="journal article" date="2019" name="Int. J. Syst. Evol. Microbiol.">
        <title>The Global Catalogue of Microorganisms (GCM) 10K type strain sequencing project: providing services to taxonomists for standard genome sequencing and annotation.</title>
        <authorList>
            <consortium name="The Broad Institute Genomics Platform"/>
            <consortium name="The Broad Institute Genome Sequencing Center for Infectious Disease"/>
            <person name="Wu L."/>
            <person name="Ma J."/>
        </authorList>
    </citation>
    <scope>NUCLEOTIDE SEQUENCE [LARGE SCALE GENOMIC DNA]</scope>
    <source>
        <strain evidence="3">CGMCC 4.7152</strain>
    </source>
</reference>
<proteinExistence type="predicted"/>
<comment type="caution">
    <text evidence="2">The sequence shown here is derived from an EMBL/GenBank/DDBJ whole genome shotgun (WGS) entry which is preliminary data.</text>
</comment>
<gene>
    <name evidence="2" type="ORF">ACFPIJ_00850</name>
</gene>
<evidence type="ECO:0000313" key="3">
    <source>
        <dbReference type="Proteomes" id="UP001595912"/>
    </source>
</evidence>
<dbReference type="InterPro" id="IPR036365">
    <property type="entry name" value="PGBD-like_sf"/>
</dbReference>
<dbReference type="Gene3D" id="1.10.101.10">
    <property type="entry name" value="PGBD-like superfamily/PGBD"/>
    <property type="match status" value="1"/>
</dbReference>
<accession>A0ABV9VMZ9</accession>
<dbReference type="RefSeq" id="WP_380112574.1">
    <property type="nucleotide sequence ID" value="NZ_JBHSIU010000003.1"/>
</dbReference>
<protein>
    <submittedName>
        <fullName evidence="2">Peptidoglycan-binding protein</fullName>
    </submittedName>
</protein>
<name>A0ABV9VMZ9_9ACTN</name>
<dbReference type="SUPFAM" id="SSF47090">
    <property type="entry name" value="PGBD-like"/>
    <property type="match status" value="1"/>
</dbReference>
<organism evidence="2 3">
    <name type="scientific">Dactylosporangium cerinum</name>
    <dbReference type="NCBI Taxonomy" id="1434730"/>
    <lineage>
        <taxon>Bacteria</taxon>
        <taxon>Bacillati</taxon>
        <taxon>Actinomycetota</taxon>
        <taxon>Actinomycetes</taxon>
        <taxon>Micromonosporales</taxon>
        <taxon>Micromonosporaceae</taxon>
        <taxon>Dactylosporangium</taxon>
    </lineage>
</organism>
<dbReference type="Gene3D" id="2.40.420.20">
    <property type="match status" value="1"/>
</dbReference>
<feature type="domain" description="Peptidoglycan binding-like" evidence="1">
    <location>
        <begin position="121"/>
        <end position="172"/>
    </location>
</feature>
<evidence type="ECO:0000259" key="1">
    <source>
        <dbReference type="Pfam" id="PF01471"/>
    </source>
</evidence>
<dbReference type="InterPro" id="IPR002477">
    <property type="entry name" value="Peptidoglycan-bd-like"/>
</dbReference>
<dbReference type="EMBL" id="JBHSIU010000003">
    <property type="protein sequence ID" value="MFC4996372.1"/>
    <property type="molecule type" value="Genomic_DNA"/>
</dbReference>
<dbReference type="Pfam" id="PF01471">
    <property type="entry name" value="PG_binding_1"/>
    <property type="match status" value="1"/>
</dbReference>
<evidence type="ECO:0000313" key="2">
    <source>
        <dbReference type="EMBL" id="MFC4996372.1"/>
    </source>
</evidence>